<dbReference type="Proteomes" id="UP000005442">
    <property type="component" value="Chromosome"/>
</dbReference>
<accession>G8RX87</accession>
<dbReference type="RefSeq" id="WP_014210945.1">
    <property type="nucleotide sequence ID" value="NC_016604.1"/>
</dbReference>
<protein>
    <recommendedName>
        <fullName evidence="3">Helix-turn-helix domain-containing protein</fullName>
    </recommendedName>
</protein>
<evidence type="ECO:0000313" key="2">
    <source>
        <dbReference type="Proteomes" id="UP000005442"/>
    </source>
</evidence>
<gene>
    <name evidence="1" type="ordered locus">MycrhN_2550</name>
</gene>
<reference evidence="1 2" key="1">
    <citation type="submission" date="2011-12" db="EMBL/GenBank/DDBJ databases">
        <title>Complete sequence of Mycobacterium rhodesiae NBB3.</title>
        <authorList>
            <consortium name="US DOE Joint Genome Institute"/>
            <person name="Lucas S."/>
            <person name="Han J."/>
            <person name="Lapidus A."/>
            <person name="Cheng J.-F."/>
            <person name="Goodwin L."/>
            <person name="Pitluck S."/>
            <person name="Peters L."/>
            <person name="Mikhailova N."/>
            <person name="Gu W."/>
            <person name="Detter J.C."/>
            <person name="Han C."/>
            <person name="Tapia R."/>
            <person name="Land M."/>
            <person name="Hauser L."/>
            <person name="Kyrpides N."/>
            <person name="Ivanova N."/>
            <person name="Pagani I."/>
            <person name="Mattes T."/>
            <person name="Holmes A."/>
            <person name="Rutledge P."/>
            <person name="Paulsen I."/>
            <person name="Coleman N."/>
            <person name="Woyke T."/>
        </authorList>
    </citation>
    <scope>NUCLEOTIDE SEQUENCE [LARGE SCALE GENOMIC DNA]</scope>
    <source>
        <strain evidence="1 2">NBB3</strain>
    </source>
</reference>
<dbReference type="EMBL" id="CP003169">
    <property type="protein sequence ID" value="AEV73135.1"/>
    <property type="molecule type" value="Genomic_DNA"/>
</dbReference>
<dbReference type="PATRIC" id="fig|710685.3.peg.2545"/>
<proteinExistence type="predicted"/>
<sequence length="71" mass="8035">MQKVYDIPLKPVPISEKLSEHLAMPVYPRAIRDAIAEGRIRHIQIGRSRYTSWDDVLEFAASCVVDPKVSA</sequence>
<organism evidence="1 2">
    <name type="scientific">Mycolicibacterium rhodesiae (strain NBB3)</name>
    <name type="common">Mycobacterium rhodesiae</name>
    <dbReference type="NCBI Taxonomy" id="710685"/>
    <lineage>
        <taxon>Bacteria</taxon>
        <taxon>Bacillati</taxon>
        <taxon>Actinomycetota</taxon>
        <taxon>Actinomycetes</taxon>
        <taxon>Mycobacteriales</taxon>
        <taxon>Mycobacteriaceae</taxon>
        <taxon>Mycolicibacterium</taxon>
    </lineage>
</organism>
<dbReference type="STRING" id="710685.MycrhN_2550"/>
<evidence type="ECO:0000313" key="1">
    <source>
        <dbReference type="EMBL" id="AEV73135.1"/>
    </source>
</evidence>
<name>G8RX87_MYCRN</name>
<dbReference type="AlphaFoldDB" id="G8RX87"/>
<dbReference type="HOGENOM" id="CLU_2735743_0_0_11"/>
<keyword evidence="2" id="KW-1185">Reference proteome</keyword>
<dbReference type="KEGG" id="mrh:MycrhN_2550"/>
<evidence type="ECO:0008006" key="3">
    <source>
        <dbReference type="Google" id="ProtNLM"/>
    </source>
</evidence>